<dbReference type="HOGENOM" id="CLU_056342_3_0_6"/>
<dbReference type="EC" id="3.5.2.6" evidence="6"/>
<protein>
    <recommendedName>
        <fullName evidence="6">beta-lactamase</fullName>
        <ecNumber evidence="6">3.5.2.6</ecNumber>
    </recommendedName>
</protein>
<reference evidence="16" key="1">
    <citation type="journal article" date="2013" name="BMC Microbiol.">
        <title>Taxonomy and evolution of bacteriochlorophyll a-containing members of the OM60/NOR5 clade of marine gammaproteobacteria: description of Luminiphilus syltensis gen. nov., sp. nov., reclassification of Haliea rubra as Pseudohaliea rubra gen. nov., comb. nov., and emendation of Chromatocurvus halotolerans.</title>
        <authorList>
            <person name="Spring S."/>
            <person name="Riedel T."/>
            <person name="Sproer C."/>
            <person name="Yan S."/>
            <person name="Harder J."/>
            <person name="Fuchs B.M."/>
        </authorList>
    </citation>
    <scope>NUCLEOTIDE SEQUENCE [LARGE SCALE GENOMIC DNA]</scope>
    <source>
        <strain evidence="16">NOR51-B</strain>
    </source>
</reference>
<evidence type="ECO:0000256" key="5">
    <source>
        <dbReference type="ARBA" id="ARBA00011245"/>
    </source>
</evidence>
<dbReference type="GO" id="GO:0017001">
    <property type="term" value="P:antibiotic catabolic process"/>
    <property type="evidence" value="ECO:0007669"/>
    <property type="project" value="InterPro"/>
</dbReference>
<dbReference type="GO" id="GO:0008270">
    <property type="term" value="F:zinc ion binding"/>
    <property type="evidence" value="ECO:0007669"/>
    <property type="project" value="InterPro"/>
</dbReference>
<evidence type="ECO:0000256" key="8">
    <source>
        <dbReference type="ARBA" id="ARBA00022729"/>
    </source>
</evidence>
<accession>B8KXG0</accession>
<organism evidence="15 16">
    <name type="scientific">Luminiphilus syltensis NOR5-1B</name>
    <dbReference type="NCBI Taxonomy" id="565045"/>
    <lineage>
        <taxon>Bacteria</taxon>
        <taxon>Pseudomonadati</taxon>
        <taxon>Pseudomonadota</taxon>
        <taxon>Gammaproteobacteria</taxon>
        <taxon>Cellvibrionales</taxon>
        <taxon>Halieaceae</taxon>
        <taxon>Luminiphilus</taxon>
    </lineage>
</organism>
<dbReference type="SMART" id="SM00849">
    <property type="entry name" value="Lactamase_B"/>
    <property type="match status" value="1"/>
</dbReference>
<dbReference type="SUPFAM" id="SSF56281">
    <property type="entry name" value="Metallo-hydrolase/oxidoreductase"/>
    <property type="match status" value="1"/>
</dbReference>
<dbReference type="Pfam" id="PF00753">
    <property type="entry name" value="Lactamase_B"/>
    <property type="match status" value="1"/>
</dbReference>
<proteinExistence type="inferred from homology"/>
<evidence type="ECO:0000256" key="3">
    <source>
        <dbReference type="ARBA" id="ARBA00004418"/>
    </source>
</evidence>
<feature type="domain" description="Metallo-beta-lactamase" evidence="14">
    <location>
        <begin position="43"/>
        <end position="217"/>
    </location>
</feature>
<gene>
    <name evidence="15" type="ORF">NOR51B_375</name>
</gene>
<evidence type="ECO:0000256" key="13">
    <source>
        <dbReference type="SAM" id="SignalP"/>
    </source>
</evidence>
<evidence type="ECO:0000256" key="9">
    <source>
        <dbReference type="ARBA" id="ARBA00022764"/>
    </source>
</evidence>
<dbReference type="OrthoDB" id="9769598at2"/>
<feature type="signal peptide" evidence="13">
    <location>
        <begin position="1"/>
        <end position="19"/>
    </location>
</feature>
<dbReference type="STRING" id="565045.NOR51B_375"/>
<name>B8KXG0_9GAMM</name>
<keyword evidence="11" id="KW-0862">Zinc</keyword>
<dbReference type="AlphaFoldDB" id="B8KXG0"/>
<evidence type="ECO:0000256" key="1">
    <source>
        <dbReference type="ARBA" id="ARBA00001526"/>
    </source>
</evidence>
<comment type="subunit">
    <text evidence="5">Monomer.</text>
</comment>
<evidence type="ECO:0000313" key="15">
    <source>
        <dbReference type="EMBL" id="EED34438.1"/>
    </source>
</evidence>
<evidence type="ECO:0000259" key="14">
    <source>
        <dbReference type="SMART" id="SM00849"/>
    </source>
</evidence>
<dbReference type="CDD" id="cd16282">
    <property type="entry name" value="metallo-hydrolase-like_MBL-fold"/>
    <property type="match status" value="1"/>
</dbReference>
<evidence type="ECO:0000256" key="7">
    <source>
        <dbReference type="ARBA" id="ARBA00022723"/>
    </source>
</evidence>
<keyword evidence="10" id="KW-0378">Hydrolase</keyword>
<evidence type="ECO:0000256" key="4">
    <source>
        <dbReference type="ARBA" id="ARBA00005250"/>
    </source>
</evidence>
<evidence type="ECO:0000313" key="16">
    <source>
        <dbReference type="Proteomes" id="UP000004699"/>
    </source>
</evidence>
<dbReference type="Proteomes" id="UP000004699">
    <property type="component" value="Unassembled WGS sequence"/>
</dbReference>
<comment type="similarity">
    <text evidence="4">Belongs to the metallo-beta-lactamase superfamily. Class-B beta-lactamase family.</text>
</comment>
<dbReference type="GO" id="GO:0042597">
    <property type="term" value="C:periplasmic space"/>
    <property type="evidence" value="ECO:0007669"/>
    <property type="project" value="UniProtKB-SubCell"/>
</dbReference>
<evidence type="ECO:0000256" key="11">
    <source>
        <dbReference type="ARBA" id="ARBA00022833"/>
    </source>
</evidence>
<sequence>MKQLLITALLLCVAAGAKAQDFSDVEIGVTPLRGGIFMLSGAGGNVGVSAGDDGLLIIDDDYAPVIDKIRAALDGIAPDTPVNYVINTHFHGDHTGGNGHFHADDGAAIVAHENVRVRLLSDEAISPDALPTITYENGVRVYFNNDTLTVDHLPGHTDGDSVVYFTKANVLHTGDLLFNGRFPYVDFASGGSVRQMIASLDHLATLIDDNTQVIPGHGPLADRASLLRAAAMMRETLGIVQARISEGASLDAIIAAGVPEKFAQWSWRFIDNDKWLRTLYTELTDANPK</sequence>
<feature type="chain" id="PRO_5002873656" description="beta-lactamase" evidence="13">
    <location>
        <begin position="20"/>
        <end position="289"/>
    </location>
</feature>
<evidence type="ECO:0000256" key="6">
    <source>
        <dbReference type="ARBA" id="ARBA00012865"/>
    </source>
</evidence>
<dbReference type="PANTHER" id="PTHR42951">
    <property type="entry name" value="METALLO-BETA-LACTAMASE DOMAIN-CONTAINING"/>
    <property type="match status" value="1"/>
</dbReference>
<dbReference type="InterPro" id="IPR001279">
    <property type="entry name" value="Metallo-B-lactamas"/>
</dbReference>
<comment type="subcellular location">
    <subcellularLocation>
        <location evidence="3">Periplasm</location>
    </subcellularLocation>
</comment>
<keyword evidence="12" id="KW-0046">Antibiotic resistance</keyword>
<keyword evidence="16" id="KW-1185">Reference proteome</keyword>
<dbReference type="RefSeq" id="WP_009019186.1">
    <property type="nucleotide sequence ID" value="NZ_DS999411.1"/>
</dbReference>
<dbReference type="PROSITE" id="PS00743">
    <property type="entry name" value="BETA_LACTAMASE_B_1"/>
    <property type="match status" value="1"/>
</dbReference>
<evidence type="ECO:0000256" key="12">
    <source>
        <dbReference type="ARBA" id="ARBA00023251"/>
    </source>
</evidence>
<evidence type="ECO:0000256" key="10">
    <source>
        <dbReference type="ARBA" id="ARBA00022801"/>
    </source>
</evidence>
<dbReference type="EMBL" id="DS999411">
    <property type="protein sequence ID" value="EED34438.1"/>
    <property type="molecule type" value="Genomic_DNA"/>
</dbReference>
<evidence type="ECO:0000256" key="2">
    <source>
        <dbReference type="ARBA" id="ARBA00001947"/>
    </source>
</evidence>
<keyword evidence="7" id="KW-0479">Metal-binding</keyword>
<keyword evidence="8 13" id="KW-0732">Signal</keyword>
<dbReference type="eggNOG" id="COG0491">
    <property type="taxonomic scope" value="Bacteria"/>
</dbReference>
<dbReference type="GO" id="GO:0046677">
    <property type="term" value="P:response to antibiotic"/>
    <property type="evidence" value="ECO:0007669"/>
    <property type="project" value="UniProtKB-KW"/>
</dbReference>
<dbReference type="GO" id="GO:0008800">
    <property type="term" value="F:beta-lactamase activity"/>
    <property type="evidence" value="ECO:0007669"/>
    <property type="project" value="UniProtKB-EC"/>
</dbReference>
<dbReference type="Gene3D" id="3.60.15.10">
    <property type="entry name" value="Ribonuclease Z/Hydroxyacylglutathione hydrolase-like"/>
    <property type="match status" value="1"/>
</dbReference>
<dbReference type="InterPro" id="IPR050855">
    <property type="entry name" value="NDM-1-like"/>
</dbReference>
<dbReference type="PANTHER" id="PTHR42951:SF4">
    <property type="entry name" value="ACYL-COENZYME A THIOESTERASE MBLAC2"/>
    <property type="match status" value="1"/>
</dbReference>
<comment type="cofactor">
    <cofactor evidence="2">
        <name>Zn(2+)</name>
        <dbReference type="ChEBI" id="CHEBI:29105"/>
    </cofactor>
</comment>
<keyword evidence="9" id="KW-0574">Periplasm</keyword>
<dbReference type="InterPro" id="IPR036866">
    <property type="entry name" value="RibonucZ/Hydroxyglut_hydro"/>
</dbReference>
<comment type="catalytic activity">
    <reaction evidence="1">
        <text>a beta-lactam + H2O = a substituted beta-amino acid</text>
        <dbReference type="Rhea" id="RHEA:20401"/>
        <dbReference type="ChEBI" id="CHEBI:15377"/>
        <dbReference type="ChEBI" id="CHEBI:35627"/>
        <dbReference type="ChEBI" id="CHEBI:140347"/>
        <dbReference type="EC" id="3.5.2.6"/>
    </reaction>
</comment>
<dbReference type="InterPro" id="IPR001018">
    <property type="entry name" value="Beta-lactamase_class-B_CS"/>
</dbReference>